<dbReference type="GO" id="GO:0016020">
    <property type="term" value="C:membrane"/>
    <property type="evidence" value="ECO:0007669"/>
    <property type="project" value="UniProtKB-SubCell"/>
</dbReference>
<feature type="domain" description="EamA" evidence="7">
    <location>
        <begin position="164"/>
        <end position="297"/>
    </location>
</feature>
<gene>
    <name evidence="8" type="ORF">ABEG18_11915</name>
</gene>
<reference evidence="8" key="1">
    <citation type="submission" date="2024-05" db="EMBL/GenBank/DDBJ databases">
        <authorList>
            <person name="Kim S."/>
            <person name="Heo J."/>
            <person name="Choi H."/>
            <person name="Choi Y."/>
            <person name="Kwon S.-W."/>
            <person name="Kim Y."/>
        </authorList>
    </citation>
    <scope>NUCLEOTIDE SEQUENCE</scope>
    <source>
        <strain evidence="8">KACC 23698</strain>
    </source>
</reference>
<feature type="transmembrane region" description="Helical" evidence="6">
    <location>
        <begin position="48"/>
        <end position="66"/>
    </location>
</feature>
<evidence type="ECO:0000313" key="8">
    <source>
        <dbReference type="EMBL" id="XBO41426.1"/>
    </source>
</evidence>
<dbReference type="EMBL" id="CP157484">
    <property type="protein sequence ID" value="XBO41426.1"/>
    <property type="molecule type" value="Genomic_DNA"/>
</dbReference>
<comment type="similarity">
    <text evidence="2">Belongs to the EamA transporter family.</text>
</comment>
<feature type="transmembrane region" description="Helical" evidence="6">
    <location>
        <begin position="17"/>
        <end position="36"/>
    </location>
</feature>
<dbReference type="InterPro" id="IPR037185">
    <property type="entry name" value="EmrE-like"/>
</dbReference>
<evidence type="ECO:0000259" key="7">
    <source>
        <dbReference type="Pfam" id="PF00892"/>
    </source>
</evidence>
<dbReference type="InterPro" id="IPR050638">
    <property type="entry name" value="AA-Vitamin_Transporters"/>
</dbReference>
<accession>A0AAU7JMD3</accession>
<dbReference type="InterPro" id="IPR000620">
    <property type="entry name" value="EamA_dom"/>
</dbReference>
<keyword evidence="3 6" id="KW-0812">Transmembrane</keyword>
<dbReference type="SUPFAM" id="SSF103481">
    <property type="entry name" value="Multidrug resistance efflux transporter EmrE"/>
    <property type="match status" value="2"/>
</dbReference>
<dbReference type="PANTHER" id="PTHR32322:SF2">
    <property type="entry name" value="EAMA DOMAIN-CONTAINING PROTEIN"/>
    <property type="match status" value="1"/>
</dbReference>
<dbReference type="Pfam" id="PF00892">
    <property type="entry name" value="EamA"/>
    <property type="match status" value="2"/>
</dbReference>
<dbReference type="AlphaFoldDB" id="A0AAU7JMD3"/>
<feature type="transmembrane region" description="Helical" evidence="6">
    <location>
        <begin position="258"/>
        <end position="276"/>
    </location>
</feature>
<feature type="domain" description="EamA" evidence="7">
    <location>
        <begin position="17"/>
        <end position="148"/>
    </location>
</feature>
<feature type="transmembrane region" description="Helical" evidence="6">
    <location>
        <begin position="167"/>
        <end position="184"/>
    </location>
</feature>
<feature type="transmembrane region" description="Helical" evidence="6">
    <location>
        <begin position="282"/>
        <end position="298"/>
    </location>
</feature>
<comment type="subcellular location">
    <subcellularLocation>
        <location evidence="1">Membrane</location>
        <topology evidence="1">Multi-pass membrane protein</topology>
    </subcellularLocation>
</comment>
<dbReference type="PANTHER" id="PTHR32322">
    <property type="entry name" value="INNER MEMBRANE TRANSPORTER"/>
    <property type="match status" value="1"/>
</dbReference>
<evidence type="ECO:0000256" key="1">
    <source>
        <dbReference type="ARBA" id="ARBA00004141"/>
    </source>
</evidence>
<feature type="transmembrane region" description="Helical" evidence="6">
    <location>
        <begin position="191"/>
        <end position="212"/>
    </location>
</feature>
<evidence type="ECO:0000256" key="6">
    <source>
        <dbReference type="SAM" id="Phobius"/>
    </source>
</evidence>
<name>A0AAU7JMD3_9HYPH</name>
<keyword evidence="4 6" id="KW-1133">Transmembrane helix</keyword>
<sequence length="304" mass="32649">MRSTLGVLRGWFFNQPYLLLVFTTLMWGGNVVAGKLAVGEVSPMMVTFLRWFISFGTLAVVARGPIQAEWRLLLPHWRYVLMMGAIGFTAFNALFYEAAHYTTAVNIAIIQGSTPIFILIGAVLFFGGAVGPIQAAGVALTILGVALTASHGDVGVLTALSFNRGDLWLLVASVLYAAYTILLRRRPATSGLVFFAALALAACITSVPLVIAEAVAGQLQWPTLKGWAVLLYVAWLPSLLCQICYIRALELIGPSRASAFYNLVPVFGALLSTTLLREPFSLSDALALAMVIGGILVAERGRAR</sequence>
<evidence type="ECO:0000256" key="3">
    <source>
        <dbReference type="ARBA" id="ARBA00022692"/>
    </source>
</evidence>
<feature type="transmembrane region" description="Helical" evidence="6">
    <location>
        <begin position="78"/>
        <end position="96"/>
    </location>
</feature>
<feature type="transmembrane region" description="Helical" evidence="6">
    <location>
        <begin position="116"/>
        <end position="147"/>
    </location>
</feature>
<evidence type="ECO:0000256" key="4">
    <source>
        <dbReference type="ARBA" id="ARBA00022989"/>
    </source>
</evidence>
<evidence type="ECO:0000256" key="5">
    <source>
        <dbReference type="ARBA" id="ARBA00023136"/>
    </source>
</evidence>
<keyword evidence="5 6" id="KW-0472">Membrane</keyword>
<dbReference type="RefSeq" id="WP_406858280.1">
    <property type="nucleotide sequence ID" value="NZ_CP157484.1"/>
</dbReference>
<evidence type="ECO:0000256" key="2">
    <source>
        <dbReference type="ARBA" id="ARBA00007362"/>
    </source>
</evidence>
<feature type="transmembrane region" description="Helical" evidence="6">
    <location>
        <begin position="224"/>
        <end position="246"/>
    </location>
</feature>
<organism evidence="8">
    <name type="scientific">Alsobacter sp. KACC 23698</name>
    <dbReference type="NCBI Taxonomy" id="3149229"/>
    <lineage>
        <taxon>Bacteria</taxon>
        <taxon>Pseudomonadati</taxon>
        <taxon>Pseudomonadota</taxon>
        <taxon>Alphaproteobacteria</taxon>
        <taxon>Hyphomicrobiales</taxon>
        <taxon>Alsobacteraceae</taxon>
        <taxon>Alsobacter</taxon>
    </lineage>
</organism>
<proteinExistence type="inferred from homology"/>
<protein>
    <submittedName>
        <fullName evidence="8">DMT family transporter</fullName>
    </submittedName>
</protein>